<feature type="region of interest" description="Disordered" evidence="1">
    <location>
        <begin position="207"/>
        <end position="258"/>
    </location>
</feature>
<dbReference type="AlphaFoldDB" id="A0A919GRP7"/>
<sequence>MRGAAPGRHRGHLPLPHCAGAHPPASAHPVAVQGPVESEKWWQQDGVFDQLHRILLAELNAAGRLDWSRACVDGSHIRAKKRGRQHWSVAGRRRKTGSKHHLICDGRGTPLKVITTAANVNDVTQTPALIDGIPPVAGRPGRPLRRPEALLGDKGYDSNPNRDQLRKHRILPVISRKGAPHIKSTGQLRYVVEQTFALLHQSKRLAVRCKRRPKSTTPSSPSPAASSAGGASTSPTHDRVTSSKGRTLRTLNTRHRAE</sequence>
<evidence type="ECO:0000256" key="1">
    <source>
        <dbReference type="SAM" id="MobiDB-lite"/>
    </source>
</evidence>
<reference evidence="3" key="1">
    <citation type="submission" date="2020-09" db="EMBL/GenBank/DDBJ databases">
        <title>Whole genome shotgun sequence of Streptomyces xanthophaeus NBRC 12829.</title>
        <authorList>
            <person name="Komaki H."/>
            <person name="Tamura T."/>
        </authorList>
    </citation>
    <scope>NUCLEOTIDE SEQUENCE</scope>
    <source>
        <strain evidence="3">NBRC 12829</strain>
    </source>
</reference>
<feature type="region of interest" description="Disordered" evidence="1">
    <location>
        <begin position="131"/>
        <end position="164"/>
    </location>
</feature>
<feature type="region of interest" description="Disordered" evidence="1">
    <location>
        <begin position="1"/>
        <end position="29"/>
    </location>
</feature>
<name>A0A919GRP7_9ACTN</name>
<evidence type="ECO:0000259" key="2">
    <source>
        <dbReference type="Pfam" id="PF01609"/>
    </source>
</evidence>
<accession>A0A919GRP7</accession>
<dbReference type="NCBIfam" id="NF033580">
    <property type="entry name" value="transpos_IS5_3"/>
    <property type="match status" value="1"/>
</dbReference>
<evidence type="ECO:0000313" key="3">
    <source>
        <dbReference type="EMBL" id="GHI83053.1"/>
    </source>
</evidence>
<dbReference type="InterPro" id="IPR002559">
    <property type="entry name" value="Transposase_11"/>
</dbReference>
<gene>
    <name evidence="3" type="ORF">Sxan_04170</name>
</gene>
<dbReference type="GO" id="GO:0004803">
    <property type="term" value="F:transposase activity"/>
    <property type="evidence" value="ECO:0007669"/>
    <property type="project" value="InterPro"/>
</dbReference>
<feature type="domain" description="Transposase IS4-like" evidence="2">
    <location>
        <begin position="70"/>
        <end position="214"/>
    </location>
</feature>
<protein>
    <recommendedName>
        <fullName evidence="2">Transposase IS4-like domain-containing protein</fullName>
    </recommendedName>
</protein>
<feature type="compositionally biased region" description="Polar residues" evidence="1">
    <location>
        <begin position="242"/>
        <end position="251"/>
    </location>
</feature>
<comment type="caution">
    <text evidence="3">The sequence shown here is derived from an EMBL/GenBank/DDBJ whole genome shotgun (WGS) entry which is preliminary data.</text>
</comment>
<organism evidence="3 4">
    <name type="scientific">Streptomyces xanthophaeus</name>
    <dbReference type="NCBI Taxonomy" id="67385"/>
    <lineage>
        <taxon>Bacteria</taxon>
        <taxon>Bacillati</taxon>
        <taxon>Actinomycetota</taxon>
        <taxon>Actinomycetes</taxon>
        <taxon>Kitasatosporales</taxon>
        <taxon>Streptomycetaceae</taxon>
        <taxon>Streptomyces</taxon>
    </lineage>
</organism>
<feature type="compositionally biased region" description="Low complexity" evidence="1">
    <location>
        <begin position="215"/>
        <end position="235"/>
    </location>
</feature>
<feature type="compositionally biased region" description="Low complexity" evidence="1">
    <location>
        <begin position="16"/>
        <end position="29"/>
    </location>
</feature>
<dbReference type="GO" id="GO:0003677">
    <property type="term" value="F:DNA binding"/>
    <property type="evidence" value="ECO:0007669"/>
    <property type="project" value="InterPro"/>
</dbReference>
<dbReference type="GO" id="GO:0006313">
    <property type="term" value="P:DNA transposition"/>
    <property type="evidence" value="ECO:0007669"/>
    <property type="project" value="InterPro"/>
</dbReference>
<evidence type="ECO:0000313" key="4">
    <source>
        <dbReference type="Proteomes" id="UP000600026"/>
    </source>
</evidence>
<dbReference type="Proteomes" id="UP000600026">
    <property type="component" value="Unassembled WGS sequence"/>
</dbReference>
<dbReference type="Pfam" id="PF01609">
    <property type="entry name" value="DDE_Tnp_1"/>
    <property type="match status" value="1"/>
</dbReference>
<dbReference type="PANTHER" id="PTHR30007:SF1">
    <property type="entry name" value="BLR1914 PROTEIN"/>
    <property type="match status" value="1"/>
</dbReference>
<dbReference type="PANTHER" id="PTHR30007">
    <property type="entry name" value="PHP DOMAIN PROTEIN"/>
    <property type="match status" value="1"/>
</dbReference>
<keyword evidence="4" id="KW-1185">Reference proteome</keyword>
<proteinExistence type="predicted"/>
<dbReference type="EMBL" id="BNEE01000003">
    <property type="protein sequence ID" value="GHI83053.1"/>
    <property type="molecule type" value="Genomic_DNA"/>
</dbReference>